<protein>
    <recommendedName>
        <fullName evidence="3">DUF72 domain-containing protein</fullName>
    </recommendedName>
</protein>
<proteinExistence type="predicted"/>
<dbReference type="PANTHER" id="PTHR30348:SF4">
    <property type="entry name" value="DUF72 DOMAIN-CONTAINING PROTEIN"/>
    <property type="match status" value="1"/>
</dbReference>
<dbReference type="SUPFAM" id="SSF117396">
    <property type="entry name" value="TM1631-like"/>
    <property type="match status" value="1"/>
</dbReference>
<organism evidence="1 2">
    <name type="scientific">Faunimonas pinastri</name>
    <dbReference type="NCBI Taxonomy" id="1855383"/>
    <lineage>
        <taxon>Bacteria</taxon>
        <taxon>Pseudomonadati</taxon>
        <taxon>Pseudomonadota</taxon>
        <taxon>Alphaproteobacteria</taxon>
        <taxon>Hyphomicrobiales</taxon>
        <taxon>Afifellaceae</taxon>
        <taxon>Faunimonas</taxon>
    </lineage>
</organism>
<dbReference type="AlphaFoldDB" id="A0A1H9NQA5"/>
<name>A0A1H9NQA5_9HYPH</name>
<gene>
    <name evidence="1" type="ORF">SAMN05216548_1171</name>
</gene>
<dbReference type="InterPro" id="IPR036520">
    <property type="entry name" value="UPF0759_sf"/>
</dbReference>
<dbReference type="STRING" id="1855383.SAMN05216548_1171"/>
<accession>A0A1H9NQA5</accession>
<dbReference type="InterPro" id="IPR002763">
    <property type="entry name" value="DUF72"/>
</dbReference>
<reference evidence="1 2" key="1">
    <citation type="submission" date="2016-10" db="EMBL/GenBank/DDBJ databases">
        <authorList>
            <person name="de Groot N.N."/>
        </authorList>
    </citation>
    <scope>NUCLEOTIDE SEQUENCE [LARGE SCALE GENOMIC DNA]</scope>
    <source>
        <strain evidence="1 2">A52C2</strain>
    </source>
</reference>
<dbReference type="Proteomes" id="UP000199647">
    <property type="component" value="Unassembled WGS sequence"/>
</dbReference>
<sequence>MGAAGSIRIGISGWTYKPWRGVFYPPALPQKRELAFAAGSFPSVEINGAFYSLPRLESFRR</sequence>
<evidence type="ECO:0000313" key="2">
    <source>
        <dbReference type="Proteomes" id="UP000199647"/>
    </source>
</evidence>
<dbReference type="EMBL" id="FOFG01000017">
    <property type="protein sequence ID" value="SER38118.1"/>
    <property type="molecule type" value="Genomic_DNA"/>
</dbReference>
<evidence type="ECO:0008006" key="3">
    <source>
        <dbReference type="Google" id="ProtNLM"/>
    </source>
</evidence>
<keyword evidence="2" id="KW-1185">Reference proteome</keyword>
<evidence type="ECO:0000313" key="1">
    <source>
        <dbReference type="EMBL" id="SER38118.1"/>
    </source>
</evidence>
<dbReference type="Gene3D" id="3.20.20.410">
    <property type="entry name" value="Protein of unknown function UPF0759"/>
    <property type="match status" value="1"/>
</dbReference>
<dbReference type="Pfam" id="PF01904">
    <property type="entry name" value="DUF72"/>
    <property type="match status" value="1"/>
</dbReference>
<dbReference type="PANTHER" id="PTHR30348">
    <property type="entry name" value="UNCHARACTERIZED PROTEIN YECE"/>
    <property type="match status" value="1"/>
</dbReference>